<dbReference type="InterPro" id="IPR041489">
    <property type="entry name" value="PDZ_6"/>
</dbReference>
<evidence type="ECO:0000256" key="6">
    <source>
        <dbReference type="ARBA" id="ARBA00022801"/>
    </source>
</evidence>
<dbReference type="InterPro" id="IPR004387">
    <property type="entry name" value="Pept_M50_Zn"/>
</dbReference>
<dbReference type="SUPFAM" id="SSF50156">
    <property type="entry name" value="PDZ domain-like"/>
    <property type="match status" value="2"/>
</dbReference>
<gene>
    <name evidence="13" type="ORF">GRAN_4364</name>
</gene>
<comment type="subcellular location">
    <subcellularLocation>
        <location evidence="2">Membrane</location>
        <topology evidence="2">Multi-pass membrane protein</topology>
    </subcellularLocation>
</comment>
<dbReference type="Pfam" id="PF02163">
    <property type="entry name" value="Peptidase_M50"/>
    <property type="match status" value="1"/>
</dbReference>
<keyword evidence="8 11" id="KW-1133">Transmembrane helix</keyword>
<reference evidence="13 14" key="1">
    <citation type="submission" date="2018-11" db="EMBL/GenBank/DDBJ databases">
        <authorList>
            <person name="Mardanov A.V."/>
            <person name="Ravin N.V."/>
            <person name="Dedysh S.N."/>
        </authorList>
    </citation>
    <scope>NUCLEOTIDE SEQUENCE [LARGE SCALE GENOMIC DNA]</scope>
    <source>
        <strain evidence="13 14">AF10</strain>
    </source>
</reference>
<dbReference type="SMART" id="SM00228">
    <property type="entry name" value="PDZ"/>
    <property type="match status" value="2"/>
</dbReference>
<dbReference type="CDD" id="cd06163">
    <property type="entry name" value="S2P-M50_PDZ_RseP-like"/>
    <property type="match status" value="1"/>
</dbReference>
<evidence type="ECO:0000313" key="13">
    <source>
        <dbReference type="EMBL" id="RXH55260.1"/>
    </source>
</evidence>
<dbReference type="GO" id="GO:0046872">
    <property type="term" value="F:metal ion binding"/>
    <property type="evidence" value="ECO:0007669"/>
    <property type="project" value="UniProtKB-KW"/>
</dbReference>
<dbReference type="InterPro" id="IPR008915">
    <property type="entry name" value="Peptidase_M50"/>
</dbReference>
<dbReference type="InterPro" id="IPR001478">
    <property type="entry name" value="PDZ"/>
</dbReference>
<dbReference type="AlphaFoldDB" id="A0A4Q0SZ27"/>
<keyword evidence="10 11" id="KW-0472">Membrane</keyword>
<keyword evidence="11" id="KW-0479">Metal-binding</keyword>
<comment type="cofactor">
    <cofactor evidence="1 11">
        <name>Zn(2+)</name>
        <dbReference type="ChEBI" id="CHEBI:29105"/>
    </cofactor>
</comment>
<dbReference type="GO" id="GO:0004222">
    <property type="term" value="F:metalloendopeptidase activity"/>
    <property type="evidence" value="ECO:0007669"/>
    <property type="project" value="InterPro"/>
</dbReference>
<dbReference type="Gene3D" id="2.30.42.10">
    <property type="match status" value="2"/>
</dbReference>
<evidence type="ECO:0000256" key="5">
    <source>
        <dbReference type="ARBA" id="ARBA00022692"/>
    </source>
</evidence>
<keyword evidence="5 11" id="KW-0812">Transmembrane</keyword>
<evidence type="ECO:0000256" key="2">
    <source>
        <dbReference type="ARBA" id="ARBA00004141"/>
    </source>
</evidence>
<keyword evidence="7 11" id="KW-0862">Zinc</keyword>
<dbReference type="NCBIfam" id="TIGR00054">
    <property type="entry name" value="RIP metalloprotease RseP"/>
    <property type="match status" value="1"/>
</dbReference>
<evidence type="ECO:0000256" key="11">
    <source>
        <dbReference type="RuleBase" id="RU362031"/>
    </source>
</evidence>
<evidence type="ECO:0000256" key="9">
    <source>
        <dbReference type="ARBA" id="ARBA00023049"/>
    </source>
</evidence>
<dbReference type="PANTHER" id="PTHR42837">
    <property type="entry name" value="REGULATOR OF SIGMA-E PROTEASE RSEP"/>
    <property type="match status" value="1"/>
</dbReference>
<accession>A0A4Q0SZ27</accession>
<comment type="caution">
    <text evidence="13">The sequence shown here is derived from an EMBL/GenBank/DDBJ whole genome shotgun (WGS) entry which is preliminary data.</text>
</comment>
<feature type="domain" description="PDZ" evidence="12">
    <location>
        <begin position="198"/>
        <end position="259"/>
    </location>
</feature>
<keyword evidence="4 13" id="KW-0645">Protease</keyword>
<comment type="similarity">
    <text evidence="3 11">Belongs to the peptidase M50B family.</text>
</comment>
<evidence type="ECO:0000256" key="4">
    <source>
        <dbReference type="ARBA" id="ARBA00022670"/>
    </source>
</evidence>
<dbReference type="EC" id="3.4.24.-" evidence="11"/>
<dbReference type="PANTHER" id="PTHR42837:SF2">
    <property type="entry name" value="MEMBRANE METALLOPROTEASE ARASP2, CHLOROPLASTIC-RELATED"/>
    <property type="match status" value="1"/>
</dbReference>
<sequence>MSLLSHLSASAVVELLIVLGIMVLVHEFGHFAVAKLCGIRVETFSIGFGKRLFGFRRGDTDYRLSLLPLGGYVKMSGDTPGEEPSGDPGEFNAHPRWQRILVALAGPFANFILALVIMTGLYMAHYERPLYLEGPAIVDYISASTPAAKTGIQAGDTIVRFDTVEKPTWEDIGLRSLLNLNQTVPFSYLHDGQRLDKTITIDSKEPAERFTLDTLGLDPRIQNAPVQINEVTAGTPAQRAGLQSKDIIAAVDGVSLHSLASLLDYLQDQAGKPAELSIVRDGQTIQKTLTPEMTEVQGLKAYRIGISITQPPVVIEKLPFGRALGESWNFFTKNSLLIRDVLKGMFTHHVSVKQLSGPIGIGQQVHEAFQTPGWSRLIELMAGISINLGIFNLLPIPILDGGMILFLAIESLFRRDINQVAKERIYQVAFVGLLCFAAFVIFNDLTKLVAR</sequence>
<reference evidence="14" key="2">
    <citation type="submission" date="2019-02" db="EMBL/GenBank/DDBJ databases">
        <title>Granulicella sibirica sp. nov., a psychrotolerant acidobacterium isolated from an organic soil layer in forested tundra, West Siberia.</title>
        <authorList>
            <person name="Oshkin I.Y."/>
            <person name="Kulichevskaya I.S."/>
            <person name="Rijpstra W.I.C."/>
            <person name="Sinninghe Damste J.S."/>
            <person name="Rakitin A.L."/>
            <person name="Ravin N.V."/>
            <person name="Dedysh S.N."/>
        </authorList>
    </citation>
    <scope>NUCLEOTIDE SEQUENCE [LARGE SCALE GENOMIC DNA]</scope>
    <source>
        <strain evidence="14">AF10</strain>
    </source>
</reference>
<name>A0A4Q0SZ27_9BACT</name>
<dbReference type="PROSITE" id="PS50106">
    <property type="entry name" value="PDZ"/>
    <property type="match status" value="1"/>
</dbReference>
<feature type="transmembrane region" description="Helical" evidence="11">
    <location>
        <begin position="390"/>
        <end position="413"/>
    </location>
</feature>
<proteinExistence type="inferred from homology"/>
<evidence type="ECO:0000256" key="8">
    <source>
        <dbReference type="ARBA" id="ARBA00022989"/>
    </source>
</evidence>
<dbReference type="GO" id="GO:0016020">
    <property type="term" value="C:membrane"/>
    <property type="evidence" value="ECO:0007669"/>
    <property type="project" value="UniProtKB-SubCell"/>
</dbReference>
<evidence type="ECO:0000259" key="12">
    <source>
        <dbReference type="PROSITE" id="PS50106"/>
    </source>
</evidence>
<dbReference type="GO" id="GO:0006508">
    <property type="term" value="P:proteolysis"/>
    <property type="evidence" value="ECO:0007669"/>
    <property type="project" value="UniProtKB-KW"/>
</dbReference>
<dbReference type="RefSeq" id="WP_277751235.1">
    <property type="nucleotide sequence ID" value="NZ_RDSM01000003.1"/>
</dbReference>
<dbReference type="CDD" id="cd23081">
    <property type="entry name" value="cpPDZ_EcRseP-like"/>
    <property type="match status" value="1"/>
</dbReference>
<keyword evidence="6 11" id="KW-0378">Hydrolase</keyword>
<feature type="transmembrane region" description="Helical" evidence="11">
    <location>
        <begin position="425"/>
        <end position="442"/>
    </location>
</feature>
<evidence type="ECO:0000256" key="1">
    <source>
        <dbReference type="ARBA" id="ARBA00001947"/>
    </source>
</evidence>
<dbReference type="InterPro" id="IPR036034">
    <property type="entry name" value="PDZ_sf"/>
</dbReference>
<evidence type="ECO:0000256" key="10">
    <source>
        <dbReference type="ARBA" id="ARBA00023136"/>
    </source>
</evidence>
<evidence type="ECO:0000256" key="7">
    <source>
        <dbReference type="ARBA" id="ARBA00022833"/>
    </source>
</evidence>
<evidence type="ECO:0000313" key="14">
    <source>
        <dbReference type="Proteomes" id="UP000289437"/>
    </source>
</evidence>
<feature type="transmembrane region" description="Helical" evidence="11">
    <location>
        <begin position="100"/>
        <end position="123"/>
    </location>
</feature>
<dbReference type="EMBL" id="RDSM01000003">
    <property type="protein sequence ID" value="RXH55260.1"/>
    <property type="molecule type" value="Genomic_DNA"/>
</dbReference>
<protein>
    <recommendedName>
        <fullName evidence="11">Zinc metalloprotease</fullName>
        <ecNumber evidence="11">3.4.24.-</ecNumber>
    </recommendedName>
</protein>
<organism evidence="13 14">
    <name type="scientific">Granulicella sibirica</name>
    <dbReference type="NCBI Taxonomy" id="2479048"/>
    <lineage>
        <taxon>Bacteria</taxon>
        <taxon>Pseudomonadati</taxon>
        <taxon>Acidobacteriota</taxon>
        <taxon>Terriglobia</taxon>
        <taxon>Terriglobales</taxon>
        <taxon>Acidobacteriaceae</taxon>
        <taxon>Granulicella</taxon>
    </lineage>
</organism>
<dbReference type="Proteomes" id="UP000289437">
    <property type="component" value="Unassembled WGS sequence"/>
</dbReference>
<keyword evidence="14" id="KW-1185">Reference proteome</keyword>
<dbReference type="Pfam" id="PF17820">
    <property type="entry name" value="PDZ_6"/>
    <property type="match status" value="1"/>
</dbReference>
<evidence type="ECO:0000256" key="3">
    <source>
        <dbReference type="ARBA" id="ARBA00007931"/>
    </source>
</evidence>
<keyword evidence="9 11" id="KW-0482">Metalloprotease</keyword>